<sequence length="253" mass="29266">MVTAEDILDVLLSFEDGEQQKVLTRFFKCGQGQYGYGDKFIGVRVPQTRSVAKSAKCQVPFDEIEKLLYSPWHEVRLCGFLLLVEEMKEAMPKGRSSLQTNGALRRQEIAEFYLKHAFCANNWDLVDLSCIYILGPWLLLPEQNGGRHSRGVLYKLAGSSNLWEQRMSVVTTLAFIRNGEFDDALQISMLLLSHPHDLIHKAVGWVLREVGKRDLDVLRSFLNENYCRMSRTSLRYAIEKMSDSERHYWLKRK</sequence>
<keyword evidence="2" id="KW-1185">Reference proteome</keyword>
<reference evidence="1" key="1">
    <citation type="submission" date="2019-04" db="EMBL/GenBank/DDBJ databases">
        <title>Microbes associate with the intestines of laboratory mice.</title>
        <authorList>
            <person name="Navarre W."/>
            <person name="Wong E."/>
            <person name="Huang K.C."/>
            <person name="Tropini C."/>
            <person name="Ng K."/>
            <person name="Yu B."/>
        </authorList>
    </citation>
    <scope>NUCLEOTIDE SEQUENCE</scope>
    <source>
        <strain evidence="1">NM86_A22</strain>
    </source>
</reference>
<accession>A0AC61S642</accession>
<organism evidence="1 2">
    <name type="scientific">Muribaculum caecicola</name>
    <dbReference type="NCBI Taxonomy" id="3038144"/>
    <lineage>
        <taxon>Bacteria</taxon>
        <taxon>Pseudomonadati</taxon>
        <taxon>Bacteroidota</taxon>
        <taxon>Bacteroidia</taxon>
        <taxon>Bacteroidales</taxon>
        <taxon>Muribaculaceae</taxon>
        <taxon>Muribaculum</taxon>
    </lineage>
</organism>
<dbReference type="Proteomes" id="UP000305401">
    <property type="component" value="Unassembled WGS sequence"/>
</dbReference>
<dbReference type="EMBL" id="SSTG01000046">
    <property type="protein sequence ID" value="THG52351.1"/>
    <property type="molecule type" value="Genomic_DNA"/>
</dbReference>
<comment type="caution">
    <text evidence="1">The sequence shown here is derived from an EMBL/GenBank/DDBJ whole genome shotgun (WGS) entry which is preliminary data.</text>
</comment>
<evidence type="ECO:0000313" key="2">
    <source>
        <dbReference type="Proteomes" id="UP000305401"/>
    </source>
</evidence>
<protein>
    <submittedName>
        <fullName evidence="1">DNA alkylation repair protein</fullName>
    </submittedName>
</protein>
<proteinExistence type="predicted"/>
<name>A0AC61S642_9BACT</name>
<evidence type="ECO:0000313" key="1">
    <source>
        <dbReference type="EMBL" id="THG52351.1"/>
    </source>
</evidence>
<gene>
    <name evidence="1" type="ORF">E5990_05200</name>
</gene>